<proteinExistence type="predicted"/>
<evidence type="ECO:0000313" key="2">
    <source>
        <dbReference type="Proteomes" id="UP000494206"/>
    </source>
</evidence>
<gene>
    <name evidence="1" type="ORF">CBOVIS_LOCUS3982</name>
</gene>
<evidence type="ECO:0000313" key="1">
    <source>
        <dbReference type="EMBL" id="CAB3401202.1"/>
    </source>
</evidence>
<dbReference type="AlphaFoldDB" id="A0A8S1ELW9"/>
<name>A0A8S1ELW9_9PELO</name>
<organism evidence="1 2">
    <name type="scientific">Caenorhabditis bovis</name>
    <dbReference type="NCBI Taxonomy" id="2654633"/>
    <lineage>
        <taxon>Eukaryota</taxon>
        <taxon>Metazoa</taxon>
        <taxon>Ecdysozoa</taxon>
        <taxon>Nematoda</taxon>
        <taxon>Chromadorea</taxon>
        <taxon>Rhabditida</taxon>
        <taxon>Rhabditina</taxon>
        <taxon>Rhabditomorpha</taxon>
        <taxon>Rhabditoidea</taxon>
        <taxon>Rhabditidae</taxon>
        <taxon>Peloderinae</taxon>
        <taxon>Caenorhabditis</taxon>
    </lineage>
</organism>
<protein>
    <submittedName>
        <fullName evidence="1">Uncharacterized protein</fullName>
    </submittedName>
</protein>
<reference evidence="1 2" key="1">
    <citation type="submission" date="2020-04" db="EMBL/GenBank/DDBJ databases">
        <authorList>
            <person name="Laetsch R D."/>
            <person name="Stevens L."/>
            <person name="Kumar S."/>
            <person name="Blaxter L. M."/>
        </authorList>
    </citation>
    <scope>NUCLEOTIDE SEQUENCE [LARGE SCALE GENOMIC DNA]</scope>
</reference>
<dbReference type="Proteomes" id="UP000494206">
    <property type="component" value="Unassembled WGS sequence"/>
</dbReference>
<accession>A0A8S1ELW9</accession>
<sequence length="95" mass="11425">MKRNEKFDEYWALCELIVLIHDHVNHFSMFVCKEFSDLMLQLKYHGLKDHNISHLSIFHCPKKIAYDVLKIPRLTYFGPSDDKNRVHDVVWMVHV</sequence>
<comment type="caution">
    <text evidence="1">The sequence shown here is derived from an EMBL/GenBank/DDBJ whole genome shotgun (WGS) entry which is preliminary data.</text>
</comment>
<keyword evidence="2" id="KW-1185">Reference proteome</keyword>
<dbReference type="EMBL" id="CADEPM010000002">
    <property type="protein sequence ID" value="CAB3401202.1"/>
    <property type="molecule type" value="Genomic_DNA"/>
</dbReference>